<evidence type="ECO:0000313" key="3">
    <source>
        <dbReference type="Proteomes" id="UP000401717"/>
    </source>
</evidence>
<dbReference type="AlphaFoldDB" id="A0A564G837"/>
<feature type="compositionally biased region" description="Polar residues" evidence="1">
    <location>
        <begin position="48"/>
        <end position="72"/>
    </location>
</feature>
<feature type="region of interest" description="Disordered" evidence="1">
    <location>
        <begin position="1"/>
        <end position="72"/>
    </location>
</feature>
<gene>
    <name evidence="2" type="ORF">MTDSW087_05719</name>
</gene>
<evidence type="ECO:0000313" key="2">
    <source>
        <dbReference type="EMBL" id="VUF15970.1"/>
    </source>
</evidence>
<name>A0A564G837_9HYPH</name>
<proteinExistence type="predicted"/>
<organism evidence="2 3">
    <name type="scientific">Methylobacterium dankookense</name>
    <dbReference type="NCBI Taxonomy" id="560405"/>
    <lineage>
        <taxon>Bacteria</taxon>
        <taxon>Pseudomonadati</taxon>
        <taxon>Pseudomonadota</taxon>
        <taxon>Alphaproteobacteria</taxon>
        <taxon>Hyphomicrobiales</taxon>
        <taxon>Methylobacteriaceae</taxon>
        <taxon>Methylobacterium</taxon>
    </lineage>
</organism>
<evidence type="ECO:0000256" key="1">
    <source>
        <dbReference type="SAM" id="MobiDB-lite"/>
    </source>
</evidence>
<feature type="compositionally biased region" description="Polar residues" evidence="1">
    <location>
        <begin position="16"/>
        <end position="32"/>
    </location>
</feature>
<feature type="region of interest" description="Disordered" evidence="1">
    <location>
        <begin position="165"/>
        <end position="197"/>
    </location>
</feature>
<reference evidence="2 3" key="1">
    <citation type="submission" date="2019-06" db="EMBL/GenBank/DDBJ databases">
        <authorList>
            <person name="Rodrigo-Torres L."/>
            <person name="Arahal R. D."/>
            <person name="Lucena T."/>
        </authorList>
    </citation>
    <scope>NUCLEOTIDE SEQUENCE [LARGE SCALE GENOMIC DNA]</scope>
    <source>
        <strain evidence="2 3">SW08-7</strain>
    </source>
</reference>
<dbReference type="EMBL" id="CABFVH010000081">
    <property type="protein sequence ID" value="VUF15970.1"/>
    <property type="molecule type" value="Genomic_DNA"/>
</dbReference>
<feature type="compositionally biased region" description="Low complexity" evidence="1">
    <location>
        <begin position="1"/>
        <end position="15"/>
    </location>
</feature>
<protein>
    <submittedName>
        <fullName evidence="2">Uncharacterized protein</fullName>
    </submittedName>
</protein>
<accession>A0A564G837</accession>
<sequence length="238" mass="24519">MVRSSSPSVLMSSRPTATTRGRSSGSASNTVARPSGSRAVVTSPRGLWNSQSRVRSRAGSGSPSTVMRSESVTLTAGESSTWPFRVTRPARIIVSASRREAMPARAIALAMRSPSKTVSASGAVSGAASVAGPAAASGSASGALRRLRGASPSAERLRAAFGLRSGRSRPCAGSGRSLLASVEGTQGSGPAPSSSLDLSLMRQPITERIAGRETLFSGSMLRRARFPPNRSPLLRRAL</sequence>
<dbReference type="Proteomes" id="UP000401717">
    <property type="component" value="Unassembled WGS sequence"/>
</dbReference>